<evidence type="ECO:0000256" key="5">
    <source>
        <dbReference type="ARBA" id="ARBA00022989"/>
    </source>
</evidence>
<evidence type="ECO:0000256" key="6">
    <source>
        <dbReference type="ARBA" id="ARBA00023136"/>
    </source>
</evidence>
<feature type="transmembrane region" description="Helical" evidence="8">
    <location>
        <begin position="231"/>
        <end position="256"/>
    </location>
</feature>
<dbReference type="AlphaFoldDB" id="A0A4P7QH31"/>
<evidence type="ECO:0000256" key="1">
    <source>
        <dbReference type="ARBA" id="ARBA00004651"/>
    </source>
</evidence>
<feature type="transmembrane region" description="Helical" evidence="8">
    <location>
        <begin position="133"/>
        <end position="152"/>
    </location>
</feature>
<organism evidence="9 10">
    <name type="scientific">Corynebacterium endometrii</name>
    <dbReference type="NCBI Taxonomy" id="2488819"/>
    <lineage>
        <taxon>Bacteria</taxon>
        <taxon>Bacillati</taxon>
        <taxon>Actinomycetota</taxon>
        <taxon>Actinomycetes</taxon>
        <taxon>Mycobacteriales</taxon>
        <taxon>Corynebacteriaceae</taxon>
        <taxon>Corynebacterium</taxon>
    </lineage>
</organism>
<dbReference type="EC" id="2.4.2.47" evidence="9"/>
<dbReference type="EMBL" id="CP039247">
    <property type="protein sequence ID" value="QCB28296.1"/>
    <property type="molecule type" value="Genomic_DNA"/>
</dbReference>
<sequence>MQTNERFNKFYPLLGSTIASQPVWKKTAMKALWLAAVVGLFHVLVWSTWGTHGPDFDPIWNAVDKYVNGEPIYTADYSTQDPHYLYSPGATFLISPIGLLPGRDIARWIMLYLGAACIFFAMWLLAKSLTRNYTIPVFLGFIALTCFSNEPVKSTLAITNINGFLFMLQVIFALSCVEAIKQRQQLNDDKKKFWAWNLGSFGNKHVIIAGIALGFAMAIKPQFVAMAVVPFFAGQWSLLVIAAVFIIVTFAIGWFTMAQPMDYVERLLPYLSQARDYNNGSIDGMAIQMGWPDGLRIALTIVFLASVAFAVWALWRWKDSAPMLWMYASLGVLFCGVLMSSGLMQGYYCIWLFPMFATFVLKQSPMHSVFMWVAAWCLMASGSGLPEGIWEPLAQVFRWRSSIAWLVIPLFVGIWALAKKPSAHVDSPAVVSENSSRVN</sequence>
<keyword evidence="6 8" id="KW-0472">Membrane</keyword>
<keyword evidence="2" id="KW-1003">Cell membrane</keyword>
<dbReference type="InterPro" id="IPR018584">
    <property type="entry name" value="GT87"/>
</dbReference>
<keyword evidence="5 8" id="KW-1133">Transmembrane helix</keyword>
<proteinExistence type="inferred from homology"/>
<protein>
    <submittedName>
        <fullName evidence="9">Alpha-(1-&gt;3)-arabinofuranosyltransferase</fullName>
        <ecNumber evidence="9">2.4.2.47</ecNumber>
    </submittedName>
</protein>
<dbReference type="GO" id="GO:0005886">
    <property type="term" value="C:plasma membrane"/>
    <property type="evidence" value="ECO:0007669"/>
    <property type="project" value="UniProtKB-SubCell"/>
</dbReference>
<evidence type="ECO:0000256" key="2">
    <source>
        <dbReference type="ARBA" id="ARBA00022475"/>
    </source>
</evidence>
<evidence type="ECO:0000256" key="4">
    <source>
        <dbReference type="ARBA" id="ARBA00022692"/>
    </source>
</evidence>
<feature type="transmembrane region" description="Helical" evidence="8">
    <location>
        <begin position="397"/>
        <end position="418"/>
    </location>
</feature>
<evidence type="ECO:0000256" key="7">
    <source>
        <dbReference type="ARBA" id="ARBA00024033"/>
    </source>
</evidence>
<feature type="transmembrane region" description="Helical" evidence="8">
    <location>
        <begin position="295"/>
        <end position="315"/>
    </location>
</feature>
<comment type="subcellular location">
    <subcellularLocation>
        <location evidence="1">Cell membrane</location>
        <topology evidence="1">Multi-pass membrane protein</topology>
    </subcellularLocation>
</comment>
<feature type="transmembrane region" description="Helical" evidence="8">
    <location>
        <begin position="158"/>
        <end position="180"/>
    </location>
</feature>
<feature type="transmembrane region" description="Helical" evidence="8">
    <location>
        <begin position="201"/>
        <end position="219"/>
    </location>
</feature>
<reference evidence="9 10" key="1">
    <citation type="submission" date="2019-04" db="EMBL/GenBank/DDBJ databases">
        <title>Corynebacterium endometrii sp. nov., isolated from the uterus of a cow with endometritis.</title>
        <authorList>
            <person name="Ballas P."/>
            <person name="Ruckert C."/>
            <person name="Wagener K."/>
            <person name="Drillich M."/>
            <person name="Kaempfer P."/>
            <person name="Busse H.-J."/>
            <person name="Ehling-Schulz M."/>
        </authorList>
    </citation>
    <scope>NUCLEOTIDE SEQUENCE [LARGE SCALE GENOMIC DNA]</scope>
    <source>
        <strain evidence="9 10">LMM-1653</strain>
    </source>
</reference>
<evidence type="ECO:0000313" key="10">
    <source>
        <dbReference type="Proteomes" id="UP000296352"/>
    </source>
</evidence>
<dbReference type="GO" id="GO:0016758">
    <property type="term" value="F:hexosyltransferase activity"/>
    <property type="evidence" value="ECO:0007669"/>
    <property type="project" value="InterPro"/>
</dbReference>
<evidence type="ECO:0000313" key="9">
    <source>
        <dbReference type="EMBL" id="QCB28296.1"/>
    </source>
</evidence>
<dbReference type="KEGG" id="cee:CENDO_05035"/>
<comment type="similarity">
    <text evidence="7">Belongs to the glycosyltransferase 87 family.</text>
</comment>
<accession>A0A4P7QH31</accession>
<evidence type="ECO:0000256" key="8">
    <source>
        <dbReference type="SAM" id="Phobius"/>
    </source>
</evidence>
<keyword evidence="10" id="KW-1185">Reference proteome</keyword>
<dbReference type="Proteomes" id="UP000296352">
    <property type="component" value="Chromosome"/>
</dbReference>
<feature type="transmembrane region" description="Helical" evidence="8">
    <location>
        <begin position="31"/>
        <end position="49"/>
    </location>
</feature>
<gene>
    <name evidence="9" type="primary">aftC</name>
    <name evidence="9" type="ORF">CENDO_05035</name>
</gene>
<keyword evidence="9" id="KW-0328">Glycosyltransferase</keyword>
<dbReference type="Pfam" id="PF09594">
    <property type="entry name" value="GT87"/>
    <property type="match status" value="1"/>
</dbReference>
<keyword evidence="4 8" id="KW-0812">Transmembrane</keyword>
<dbReference type="RefSeq" id="WP_168707172.1">
    <property type="nucleotide sequence ID" value="NZ_CP039247.1"/>
</dbReference>
<feature type="transmembrane region" description="Helical" evidence="8">
    <location>
        <begin position="327"/>
        <end position="353"/>
    </location>
</feature>
<evidence type="ECO:0000256" key="3">
    <source>
        <dbReference type="ARBA" id="ARBA00022679"/>
    </source>
</evidence>
<feature type="transmembrane region" description="Helical" evidence="8">
    <location>
        <begin position="365"/>
        <end position="385"/>
    </location>
</feature>
<feature type="transmembrane region" description="Helical" evidence="8">
    <location>
        <begin position="105"/>
        <end position="126"/>
    </location>
</feature>
<keyword evidence="3 9" id="KW-0808">Transferase</keyword>
<name>A0A4P7QH31_9CORY</name>